<evidence type="ECO:0000256" key="15">
    <source>
        <dbReference type="SAM" id="MobiDB-lite"/>
    </source>
</evidence>
<sequence>MELTHIAKTVMEKRYLRLKEDGSKETPEEMLRRVAGVIAGVEAQYGASKKEVRAIEEAFYGLMDRQDFMPNSPTFTGAGTALGQLSACFVLPVGDSLVEIYETMKHAALIHQTGGGTGFAFSRLRPAGDKVRSSQGVASGPVSFLRVYNASTEAIKQGGTRRGANMGILRVDHPDILDFIESKADTTQITNFNISVGITDAFMAALEQGTDYELINPRNGEVTGKLSAKLVWDKLVENAWKTGEPGVIFIDRMNRRNPNNHVEVIEATNPCGEQPLPPYGSCNLGSINLANFVKNPYTAQAEVDWERLGQVARMATRFLDNVIDANKYPLPQIAEKARRDRRIGLGIMGWAEMLVQMGLAYDSDEAVALGNQVMTFIKQKAVEESMALAEARGAYPEWEGSQWHKAGLKVRNATMTTVAPTGTISLFAARPDLPCSGGIEPKFALVFTRNQAGAVMLDVDGQFATIAKREGWYSEELMQQVAERGTARGVAGVPERWQQVFATSHDISPEWHVRMQAAFQGADGLPVDRQPVDAAVSKTINFPHHASVEDVAKSYALAWQLGLKGITVYRDGSRASQVLTTGDKTKEKKEEAAAPAPAPALQGPTLRPRPTEAVGKMFVVPTHFGKMTLDVHMDDEGEPFEIIVNVGAVGSDLMADAVGMGMLVSKMLRLRSDVPVRERIEIVIDTLKNIGGSGSYGFGPNRITSLASAIAKGLQKFLAWKDANGKLCQETAATVEHHQPQMIGAEVDHPVDPCPECGSFALAIGEGCATCHNCGYSKCS</sequence>
<dbReference type="InterPro" id="IPR013344">
    <property type="entry name" value="RNR_NrdJ/NrdZ"/>
</dbReference>
<dbReference type="SUPFAM" id="SSF51998">
    <property type="entry name" value="PFL-like glycyl radical enzymes"/>
    <property type="match status" value="1"/>
</dbReference>
<comment type="function">
    <text evidence="12 14">Catalyzes the reduction of ribonucleotides to deoxyribonucleotides. May function to provide a pool of deoxyribonucleotide precursors for DNA repair during oxygen limitation and/or for immediate growth after restoration of oxygen.</text>
</comment>
<dbReference type="PRINTS" id="PR01183">
    <property type="entry name" value="RIBORDTASEM1"/>
</dbReference>
<keyword evidence="5 14" id="KW-0846">Cobalamin</keyword>
<evidence type="ECO:0000256" key="1">
    <source>
        <dbReference type="ARBA" id="ARBA00001922"/>
    </source>
</evidence>
<accession>A0ABS4JXQ6</accession>
<comment type="similarity">
    <text evidence="2 14">Belongs to the ribonucleoside diphosphate reductase class-2 family.</text>
</comment>
<dbReference type="Pfam" id="PF02867">
    <property type="entry name" value="Ribonuc_red_lgC"/>
    <property type="match status" value="2"/>
</dbReference>
<keyword evidence="6 14" id="KW-0237">DNA synthesis</keyword>
<comment type="caution">
    <text evidence="19">The sequence shown here is derived from an EMBL/GenBank/DDBJ whole genome shotgun (WGS) entry which is preliminary data.</text>
</comment>
<evidence type="ECO:0000256" key="5">
    <source>
        <dbReference type="ARBA" id="ARBA00022628"/>
    </source>
</evidence>
<keyword evidence="9" id="KW-0215">Deoxyribonucleotide synthesis</keyword>
<evidence type="ECO:0000256" key="4">
    <source>
        <dbReference type="ARBA" id="ARBA00014409"/>
    </source>
</evidence>
<feature type="domain" description="Ribonucleotide reductase large subunit C-terminal" evidence="17">
    <location>
        <begin position="86"/>
        <end position="407"/>
    </location>
</feature>
<dbReference type="InterPro" id="IPR008926">
    <property type="entry name" value="RNR_R1-su_N"/>
</dbReference>
<dbReference type="Proteomes" id="UP001519289">
    <property type="component" value="Unassembled WGS sequence"/>
</dbReference>
<dbReference type="EC" id="1.17.4.1" evidence="3 14"/>
<keyword evidence="10" id="KW-1015">Disulfide bond</keyword>
<evidence type="ECO:0000256" key="10">
    <source>
        <dbReference type="ARBA" id="ARBA00023157"/>
    </source>
</evidence>
<gene>
    <name evidence="19" type="ORF">J2Z79_003123</name>
</gene>
<protein>
    <recommendedName>
        <fullName evidence="4 14">Vitamin B12-dependent ribonucleotide reductase</fullName>
        <ecNumber evidence="3 14">1.17.4.1</ecNumber>
    </recommendedName>
</protein>
<evidence type="ECO:0000256" key="13">
    <source>
        <dbReference type="ARBA" id="ARBA00047754"/>
    </source>
</evidence>
<reference evidence="19 20" key="1">
    <citation type="submission" date="2021-03" db="EMBL/GenBank/DDBJ databases">
        <title>Genomic Encyclopedia of Type Strains, Phase IV (KMG-IV): sequencing the most valuable type-strain genomes for metagenomic binning, comparative biology and taxonomic classification.</title>
        <authorList>
            <person name="Goeker M."/>
        </authorList>
    </citation>
    <scope>NUCLEOTIDE SEQUENCE [LARGE SCALE GENOMIC DNA]</scope>
    <source>
        <strain evidence="19 20">DSM 27138</strain>
    </source>
</reference>
<keyword evidence="7 14" id="KW-0547">Nucleotide-binding</keyword>
<dbReference type="NCBIfam" id="TIGR02504">
    <property type="entry name" value="NrdJ_Z"/>
    <property type="match status" value="1"/>
</dbReference>
<organism evidence="19 20">
    <name type="scientific">Symbiobacterium terraclitae</name>
    <dbReference type="NCBI Taxonomy" id="557451"/>
    <lineage>
        <taxon>Bacteria</taxon>
        <taxon>Bacillati</taxon>
        <taxon>Bacillota</taxon>
        <taxon>Clostridia</taxon>
        <taxon>Eubacteriales</taxon>
        <taxon>Symbiobacteriaceae</taxon>
        <taxon>Symbiobacterium</taxon>
    </lineage>
</organism>
<dbReference type="Pfam" id="PF12637">
    <property type="entry name" value="TSCPD"/>
    <property type="match status" value="1"/>
</dbReference>
<evidence type="ECO:0000313" key="20">
    <source>
        <dbReference type="Proteomes" id="UP001519289"/>
    </source>
</evidence>
<feature type="domain" description="Ribonucleotide reductase large subunit C-terminal" evidence="17">
    <location>
        <begin position="410"/>
        <end position="569"/>
    </location>
</feature>
<evidence type="ECO:0000256" key="8">
    <source>
        <dbReference type="ARBA" id="ARBA00023002"/>
    </source>
</evidence>
<dbReference type="Pfam" id="PF00317">
    <property type="entry name" value="Ribonuc_red_lgN"/>
    <property type="match status" value="1"/>
</dbReference>
<dbReference type="PANTHER" id="PTHR43371:SF1">
    <property type="entry name" value="RIBONUCLEOSIDE-DIPHOSPHATE REDUCTASE"/>
    <property type="match status" value="1"/>
</dbReference>
<evidence type="ECO:0000256" key="3">
    <source>
        <dbReference type="ARBA" id="ARBA00012274"/>
    </source>
</evidence>
<name>A0ABS4JXQ6_9FIRM</name>
<evidence type="ECO:0000256" key="6">
    <source>
        <dbReference type="ARBA" id="ARBA00022634"/>
    </source>
</evidence>
<evidence type="ECO:0000259" key="16">
    <source>
        <dbReference type="Pfam" id="PF00317"/>
    </source>
</evidence>
<dbReference type="InterPro" id="IPR050862">
    <property type="entry name" value="RdRp_reductase_class-2"/>
</dbReference>
<evidence type="ECO:0000259" key="17">
    <source>
        <dbReference type="Pfam" id="PF02867"/>
    </source>
</evidence>
<evidence type="ECO:0000259" key="18">
    <source>
        <dbReference type="Pfam" id="PF12637"/>
    </source>
</evidence>
<keyword evidence="20" id="KW-1185">Reference proteome</keyword>
<keyword evidence="8 14" id="KW-0560">Oxidoreductase</keyword>
<dbReference type="RefSeq" id="WP_209467785.1">
    <property type="nucleotide sequence ID" value="NZ_JAGGLG010000033.1"/>
</dbReference>
<evidence type="ECO:0000313" key="19">
    <source>
        <dbReference type="EMBL" id="MBP2019681.1"/>
    </source>
</evidence>
<feature type="region of interest" description="Disordered" evidence="15">
    <location>
        <begin position="579"/>
        <end position="608"/>
    </location>
</feature>
<dbReference type="SUPFAM" id="SSF48168">
    <property type="entry name" value="R1 subunit of ribonucleotide reductase, N-terminal domain"/>
    <property type="match status" value="1"/>
</dbReference>
<evidence type="ECO:0000256" key="7">
    <source>
        <dbReference type="ARBA" id="ARBA00022741"/>
    </source>
</evidence>
<dbReference type="NCBIfam" id="NF006417">
    <property type="entry name" value="PRK08665.1"/>
    <property type="match status" value="1"/>
</dbReference>
<evidence type="ECO:0000256" key="2">
    <source>
        <dbReference type="ARBA" id="ARBA00007405"/>
    </source>
</evidence>
<evidence type="ECO:0000256" key="12">
    <source>
        <dbReference type="ARBA" id="ARBA00025437"/>
    </source>
</evidence>
<evidence type="ECO:0000256" key="14">
    <source>
        <dbReference type="RuleBase" id="RU364064"/>
    </source>
</evidence>
<dbReference type="GO" id="GO:0004748">
    <property type="term" value="F:ribonucleoside-diphosphate reductase activity, thioredoxin disulfide as acceptor"/>
    <property type="evidence" value="ECO:0007669"/>
    <property type="project" value="UniProtKB-EC"/>
</dbReference>
<comment type="cofactor">
    <cofactor evidence="1 14">
        <name>adenosylcob(III)alamin</name>
        <dbReference type="ChEBI" id="CHEBI:18408"/>
    </cofactor>
</comment>
<feature type="domain" description="Ribonucleotide reductase large subunit N-terminal" evidence="16">
    <location>
        <begin position="1"/>
        <end position="83"/>
    </location>
</feature>
<dbReference type="EMBL" id="JAGGLG010000033">
    <property type="protein sequence ID" value="MBP2019681.1"/>
    <property type="molecule type" value="Genomic_DNA"/>
</dbReference>
<keyword evidence="11 14" id="KW-0170">Cobalt</keyword>
<dbReference type="CDD" id="cd02888">
    <property type="entry name" value="RNR_II_dimer"/>
    <property type="match status" value="1"/>
</dbReference>
<dbReference type="InterPro" id="IPR013509">
    <property type="entry name" value="RNR_lsu_N"/>
</dbReference>
<feature type="compositionally biased region" description="Basic and acidic residues" evidence="15">
    <location>
        <begin position="583"/>
        <end position="592"/>
    </location>
</feature>
<proteinExistence type="inferred from homology"/>
<evidence type="ECO:0000256" key="9">
    <source>
        <dbReference type="ARBA" id="ARBA00023116"/>
    </source>
</evidence>
<comment type="catalytic activity">
    <reaction evidence="13 14">
        <text>a 2'-deoxyribonucleoside 5'-diphosphate + [thioredoxin]-disulfide + H2O = a ribonucleoside 5'-diphosphate + [thioredoxin]-dithiol</text>
        <dbReference type="Rhea" id="RHEA:23252"/>
        <dbReference type="Rhea" id="RHEA-COMP:10698"/>
        <dbReference type="Rhea" id="RHEA-COMP:10700"/>
        <dbReference type="ChEBI" id="CHEBI:15377"/>
        <dbReference type="ChEBI" id="CHEBI:29950"/>
        <dbReference type="ChEBI" id="CHEBI:50058"/>
        <dbReference type="ChEBI" id="CHEBI:57930"/>
        <dbReference type="ChEBI" id="CHEBI:73316"/>
        <dbReference type="EC" id="1.17.4.1"/>
    </reaction>
</comment>
<dbReference type="InterPro" id="IPR000788">
    <property type="entry name" value="RNR_lg_C"/>
</dbReference>
<feature type="domain" description="TSCPD" evidence="18">
    <location>
        <begin position="609"/>
        <end position="717"/>
    </location>
</feature>
<evidence type="ECO:0000256" key="11">
    <source>
        <dbReference type="ARBA" id="ARBA00023285"/>
    </source>
</evidence>
<dbReference type="PANTHER" id="PTHR43371">
    <property type="entry name" value="VITAMIN B12-DEPENDENT RIBONUCLEOTIDE REDUCTASE"/>
    <property type="match status" value="1"/>
</dbReference>
<dbReference type="Gene3D" id="3.20.70.20">
    <property type="match status" value="1"/>
</dbReference>
<dbReference type="InterPro" id="IPR024434">
    <property type="entry name" value="TSCPD_dom"/>
</dbReference>